<reference evidence="5" key="1">
    <citation type="submission" date="2017-02" db="UniProtKB">
        <authorList>
            <consortium name="WormBaseParasite"/>
        </authorList>
    </citation>
    <scope>IDENTIFICATION</scope>
</reference>
<evidence type="ECO:0000313" key="5">
    <source>
        <dbReference type="WBParaSite" id="EVEC_0001183101-mRNA-1"/>
    </source>
</evidence>
<feature type="domain" description="FHA" evidence="2">
    <location>
        <begin position="88"/>
        <end position="151"/>
    </location>
</feature>
<dbReference type="Proteomes" id="UP000274131">
    <property type="component" value="Unassembled WGS sequence"/>
</dbReference>
<dbReference type="Pfam" id="PF00498">
    <property type="entry name" value="FHA"/>
    <property type="match status" value="1"/>
</dbReference>
<dbReference type="OrthoDB" id="444265at2759"/>
<dbReference type="InterPro" id="IPR000253">
    <property type="entry name" value="FHA_dom"/>
</dbReference>
<dbReference type="WBParaSite" id="EVEC_0001183101-mRNA-1">
    <property type="protein sequence ID" value="EVEC_0001183101-mRNA-1"/>
    <property type="gene ID" value="EVEC_0001183101"/>
</dbReference>
<proteinExistence type="predicted"/>
<accession>A0A0N4VLR3</accession>
<organism evidence="5">
    <name type="scientific">Enterobius vermicularis</name>
    <name type="common">Human pinworm</name>
    <dbReference type="NCBI Taxonomy" id="51028"/>
    <lineage>
        <taxon>Eukaryota</taxon>
        <taxon>Metazoa</taxon>
        <taxon>Ecdysozoa</taxon>
        <taxon>Nematoda</taxon>
        <taxon>Chromadorea</taxon>
        <taxon>Rhabditida</taxon>
        <taxon>Spirurina</taxon>
        <taxon>Oxyuridomorpha</taxon>
        <taxon>Oxyuroidea</taxon>
        <taxon>Oxyuridae</taxon>
        <taxon>Enterobius</taxon>
    </lineage>
</organism>
<dbReference type="InterPro" id="IPR050923">
    <property type="entry name" value="Cell_Proc_Reg/RNA_Proc"/>
</dbReference>
<dbReference type="InterPro" id="IPR008984">
    <property type="entry name" value="SMAD_FHA_dom_sf"/>
</dbReference>
<dbReference type="PROSITE" id="PS50006">
    <property type="entry name" value="FHA_DOMAIN"/>
    <property type="match status" value="1"/>
</dbReference>
<dbReference type="SMART" id="SM00240">
    <property type="entry name" value="FHA"/>
    <property type="match status" value="1"/>
</dbReference>
<evidence type="ECO:0000313" key="3">
    <source>
        <dbReference type="EMBL" id="VDD96358.1"/>
    </source>
</evidence>
<evidence type="ECO:0000313" key="4">
    <source>
        <dbReference type="Proteomes" id="UP000274131"/>
    </source>
</evidence>
<name>A0A0N4VLR3_ENTVE</name>
<feature type="region of interest" description="Disordered" evidence="1">
    <location>
        <begin position="19"/>
        <end position="39"/>
    </location>
</feature>
<keyword evidence="4" id="KW-1185">Reference proteome</keyword>
<dbReference type="SUPFAM" id="SSF49879">
    <property type="entry name" value="SMAD/FHA domain"/>
    <property type="match status" value="1"/>
</dbReference>
<sequence>MKTCLVVFHCSHPFEPPWDDTEEAPVEKEKPNFEPSGKLAEDTNTYRGVVIKYNEPDDAQIPKTYWRLYPFKGEESLPIMHIHRQSAYLIGRDSKIADIPVLHPSCSKQHAVLQYRLTPVDLPDGTVIKKTRPYIIDLNSANGTYLNDERIEPQRSGLKYMLIKFFQKYQ</sequence>
<dbReference type="Gene3D" id="2.60.200.20">
    <property type="match status" value="1"/>
</dbReference>
<evidence type="ECO:0000256" key="1">
    <source>
        <dbReference type="SAM" id="MobiDB-lite"/>
    </source>
</evidence>
<dbReference type="PANTHER" id="PTHR23308">
    <property type="entry name" value="NUCLEAR INHIBITOR OF PROTEIN PHOSPHATASE-1"/>
    <property type="match status" value="1"/>
</dbReference>
<reference evidence="3 4" key="2">
    <citation type="submission" date="2018-10" db="EMBL/GenBank/DDBJ databases">
        <authorList>
            <consortium name="Pathogen Informatics"/>
        </authorList>
    </citation>
    <scope>NUCLEOTIDE SEQUENCE [LARGE SCALE GENOMIC DNA]</scope>
</reference>
<dbReference type="AlphaFoldDB" id="A0A0N4VLR3"/>
<protein>
    <submittedName>
        <fullName evidence="5">FHA domain-containing protein</fullName>
    </submittedName>
</protein>
<dbReference type="STRING" id="51028.A0A0N4VLR3"/>
<evidence type="ECO:0000259" key="2">
    <source>
        <dbReference type="PROSITE" id="PS50006"/>
    </source>
</evidence>
<dbReference type="EMBL" id="UXUI01011587">
    <property type="protein sequence ID" value="VDD96358.1"/>
    <property type="molecule type" value="Genomic_DNA"/>
</dbReference>
<gene>
    <name evidence="3" type="ORF">EVEC_LOCUS11109</name>
</gene>